<organism evidence="1 2">
    <name type="scientific">Comamonas kerstersii</name>
    <dbReference type="NCBI Taxonomy" id="225992"/>
    <lineage>
        <taxon>Bacteria</taxon>
        <taxon>Pseudomonadati</taxon>
        <taxon>Pseudomonadota</taxon>
        <taxon>Betaproteobacteria</taxon>
        <taxon>Burkholderiales</taxon>
        <taxon>Comamonadaceae</taxon>
        <taxon>Comamonas</taxon>
    </lineage>
</organism>
<sequence>MLNRLITTHLRRTSSLVLAAWLCVCMVSIWAPMARAQISQQHVVHLCSGELAPLDAPSPLTDAGQGMALHHTLDCPLCLPVLAPPPQQVQAASVQVPAAQPQALPPAVHIPCRVALPPVRAPPSKTWILS</sequence>
<dbReference type="KEGG" id="cke:B5M06_04575"/>
<dbReference type="Proteomes" id="UP000242792">
    <property type="component" value="Chromosome"/>
</dbReference>
<dbReference type="EMBL" id="CP020121">
    <property type="protein sequence ID" value="AQZ97645.1"/>
    <property type="molecule type" value="Genomic_DNA"/>
</dbReference>
<accession>A0A1V0BCI2</accession>
<gene>
    <name evidence="1" type="ORF">B5M06_04575</name>
</gene>
<evidence type="ECO:0008006" key="3">
    <source>
        <dbReference type="Google" id="ProtNLM"/>
    </source>
</evidence>
<reference evidence="1 2" key="1">
    <citation type="submission" date="2017-03" db="EMBL/GenBank/DDBJ databases">
        <title>Rapid Whole Genome Sequencing of Comamonas kerstersii Causing Continuous ambulatory Peritoneal Dialysis-Associated Peritonitis.</title>
        <authorList>
            <person name="Zheng B."/>
        </authorList>
    </citation>
    <scope>NUCLEOTIDE SEQUENCE [LARGE SCALE GENOMIC DNA]</scope>
    <source>
        <strain evidence="1 2">8943</strain>
    </source>
</reference>
<proteinExistence type="predicted"/>
<evidence type="ECO:0000313" key="1">
    <source>
        <dbReference type="EMBL" id="AQZ97645.1"/>
    </source>
</evidence>
<evidence type="ECO:0000313" key="2">
    <source>
        <dbReference type="Proteomes" id="UP000242792"/>
    </source>
</evidence>
<dbReference type="GeneID" id="83038590"/>
<name>A0A1V0BCI2_9BURK</name>
<protein>
    <recommendedName>
        <fullName evidence="3">DUF2946 domain-containing protein</fullName>
    </recommendedName>
</protein>
<dbReference type="AlphaFoldDB" id="A0A1V0BCI2"/>
<dbReference type="RefSeq" id="WP_080025167.1">
    <property type="nucleotide sequence ID" value="NZ_CATYED010000005.1"/>
</dbReference>